<dbReference type="InterPro" id="IPR027417">
    <property type="entry name" value="P-loop_NTPase"/>
</dbReference>
<dbReference type="AlphaFoldDB" id="A0A0G0SZB5"/>
<dbReference type="Gene3D" id="3.40.50.300">
    <property type="entry name" value="P-loop containing nucleotide triphosphate hydrolases"/>
    <property type="match status" value="1"/>
</dbReference>
<sequence>MEIPRNIYKNILLDLKKKMVFIVGPRQVGKTWLSKQILKEYKNPIYLNYDNSDHREIIKKQSWLPDVDLIIFDEIHKMSKWKNYLKGVYDTKIESTHILVTGSARMDAFKKVGDSLAGRFYMYHLLPFTLAEIKEVKFDNSIKFLLERGGFPEPLLSPNQKEADRWRSLYTESLLGQDVLEFQDIDKVNAIRQVYQLLKGKIGSPLSYSSLARDIGVSSATVKKYIGILEALYIIFIIKPYTHKISRSILKEPKIYFFDYGLINDLGARFENFVALALYKHTILKGDLSGKPYSLGFLKTKEKKEVDFTLADDQNNLIEIIEAKVSDSSASKTLEYFAKKYKVKGTQVVYNLNTEHISSKGVYIKNAEKYLENLEE</sequence>
<dbReference type="Pfam" id="PF13173">
    <property type="entry name" value="AAA_14"/>
    <property type="match status" value="1"/>
</dbReference>
<feature type="domain" description="AAA" evidence="1">
    <location>
        <begin position="17"/>
        <end position="133"/>
    </location>
</feature>
<evidence type="ECO:0000259" key="1">
    <source>
        <dbReference type="Pfam" id="PF13173"/>
    </source>
</evidence>
<proteinExistence type="predicted"/>
<evidence type="ECO:0000313" key="3">
    <source>
        <dbReference type="EMBL" id="KKR70133.1"/>
    </source>
</evidence>
<dbReference type="Pfam" id="PF13635">
    <property type="entry name" value="DUF4143"/>
    <property type="match status" value="1"/>
</dbReference>
<gene>
    <name evidence="3" type="ORF">UU13_C0013G0013</name>
</gene>
<dbReference type="PANTHER" id="PTHR43566">
    <property type="entry name" value="CONSERVED PROTEIN"/>
    <property type="match status" value="1"/>
</dbReference>
<protein>
    <recommendedName>
        <fullName evidence="5">AAA+ ATPase domain-containing protein</fullName>
    </recommendedName>
</protein>
<dbReference type="InterPro" id="IPR041682">
    <property type="entry name" value="AAA_14"/>
</dbReference>
<name>A0A0G0SZB5_9BACT</name>
<accession>A0A0G0SZB5</accession>
<evidence type="ECO:0000259" key="2">
    <source>
        <dbReference type="Pfam" id="PF13635"/>
    </source>
</evidence>
<dbReference type="SUPFAM" id="SSF52540">
    <property type="entry name" value="P-loop containing nucleoside triphosphate hydrolases"/>
    <property type="match status" value="1"/>
</dbReference>
<dbReference type="Proteomes" id="UP000034452">
    <property type="component" value="Unassembled WGS sequence"/>
</dbReference>
<feature type="domain" description="DUF4143" evidence="2">
    <location>
        <begin position="177"/>
        <end position="324"/>
    </location>
</feature>
<comment type="caution">
    <text evidence="3">The sequence shown here is derived from an EMBL/GenBank/DDBJ whole genome shotgun (WGS) entry which is preliminary data.</text>
</comment>
<evidence type="ECO:0008006" key="5">
    <source>
        <dbReference type="Google" id="ProtNLM"/>
    </source>
</evidence>
<dbReference type="PANTHER" id="PTHR43566:SF1">
    <property type="entry name" value="AAA+ ATPASE DOMAIN-CONTAINING PROTEIN"/>
    <property type="match status" value="1"/>
</dbReference>
<reference evidence="3 4" key="1">
    <citation type="journal article" date="2015" name="Nature">
        <title>rRNA introns, odd ribosomes, and small enigmatic genomes across a large radiation of phyla.</title>
        <authorList>
            <person name="Brown C.T."/>
            <person name="Hug L.A."/>
            <person name="Thomas B.C."/>
            <person name="Sharon I."/>
            <person name="Castelle C.J."/>
            <person name="Singh A."/>
            <person name="Wilkins M.J."/>
            <person name="Williams K.H."/>
            <person name="Banfield J.F."/>
        </authorList>
    </citation>
    <scope>NUCLEOTIDE SEQUENCE [LARGE SCALE GENOMIC DNA]</scope>
</reference>
<organism evidence="3 4">
    <name type="scientific">Candidatus Nomurabacteria bacterium GW2011_GWB1_40_7</name>
    <dbReference type="NCBI Taxonomy" id="1618744"/>
    <lineage>
        <taxon>Bacteria</taxon>
        <taxon>Candidatus Nomuraibacteriota</taxon>
    </lineage>
</organism>
<evidence type="ECO:0000313" key="4">
    <source>
        <dbReference type="Proteomes" id="UP000034452"/>
    </source>
</evidence>
<dbReference type="EMBL" id="LBZL01000013">
    <property type="protein sequence ID" value="KKR70133.1"/>
    <property type="molecule type" value="Genomic_DNA"/>
</dbReference>
<dbReference type="InterPro" id="IPR025420">
    <property type="entry name" value="DUF4143"/>
</dbReference>